<protein>
    <submittedName>
        <fullName evidence="2">Uncharacterized protein</fullName>
    </submittedName>
</protein>
<feature type="region of interest" description="Disordered" evidence="1">
    <location>
        <begin position="62"/>
        <end position="94"/>
    </location>
</feature>
<reference evidence="2" key="1">
    <citation type="journal article" date="2015" name="Toxicon">
        <title>Production level of tetrodotoxin in Aeromonas is associated with the copy number of a plasmid.</title>
        <authorList>
            <person name="Liu J."/>
            <person name="Wei F."/>
            <person name="Lu Y."/>
            <person name="Ma T."/>
            <person name="Zhao J."/>
            <person name="Gong X."/>
            <person name="Bao B."/>
        </authorList>
    </citation>
    <scope>NUCLEOTIDE SEQUENCE</scope>
    <source>
        <strain evidence="2">Ne-1</strain>
        <plasmid evidence="2">pNe-1</plasmid>
    </source>
</reference>
<keyword evidence="2" id="KW-0614">Plasmid</keyword>
<accession>A0A0H4JMX2</accession>
<dbReference type="RefSeq" id="WP_173026357.1">
    <property type="nucleotide sequence ID" value="NZ_KP738729.1"/>
</dbReference>
<organism evidence="2">
    <name type="scientific">Aeromonas sp. Ne-1</name>
    <dbReference type="NCBI Taxonomy" id="1675689"/>
    <lineage>
        <taxon>Bacteria</taxon>
        <taxon>Pseudomonadati</taxon>
        <taxon>Pseudomonadota</taxon>
        <taxon>Gammaproteobacteria</taxon>
        <taxon>Aeromonadales</taxon>
        <taxon>Aeromonadaceae</taxon>
        <taxon>Aeromonas</taxon>
    </lineage>
</organism>
<feature type="compositionally biased region" description="Polar residues" evidence="1">
    <location>
        <begin position="77"/>
        <end position="94"/>
    </location>
</feature>
<dbReference type="EMBL" id="KP738729">
    <property type="protein sequence ID" value="AKO69671.1"/>
    <property type="molecule type" value="Genomic_DNA"/>
</dbReference>
<dbReference type="InterPro" id="IPR012930">
    <property type="entry name" value="TraC"/>
</dbReference>
<dbReference type="Pfam" id="PF07820">
    <property type="entry name" value="TraC"/>
    <property type="match status" value="1"/>
</dbReference>
<proteinExistence type="predicted"/>
<evidence type="ECO:0000256" key="1">
    <source>
        <dbReference type="SAM" id="MobiDB-lite"/>
    </source>
</evidence>
<dbReference type="AlphaFoldDB" id="A0A0H4JMX2"/>
<geneLocation type="plasmid" evidence="2">
    <name>pNe-1</name>
</geneLocation>
<sequence>MAKKSIESIEEQIKKLQEKKKRAITKRNNEIGKYITEKWNSEDLEVIKNVIDQLTDEALKLIGNSTENTDEGKQQTENDNMSGEGNTNDFTRTN</sequence>
<evidence type="ECO:0000313" key="2">
    <source>
        <dbReference type="EMBL" id="AKO69671.1"/>
    </source>
</evidence>
<name>A0A0H4JMX2_9GAMM</name>